<evidence type="ECO:0000313" key="9">
    <source>
        <dbReference type="Proteomes" id="UP000543030"/>
    </source>
</evidence>
<dbReference type="RefSeq" id="WP_184100589.1">
    <property type="nucleotide sequence ID" value="NZ_JACHHN010000004.1"/>
</dbReference>
<reference evidence="8 9" key="1">
    <citation type="submission" date="2020-08" db="EMBL/GenBank/DDBJ databases">
        <title>Genomic Encyclopedia of Type Strains, Phase IV (KMG-IV): sequencing the most valuable type-strain genomes for metagenomic binning, comparative biology and taxonomic classification.</title>
        <authorList>
            <person name="Goeker M."/>
        </authorList>
    </citation>
    <scope>NUCLEOTIDE SEQUENCE [LARGE SCALE GENOMIC DNA]</scope>
    <source>
        <strain evidence="8 9">DSM 18233</strain>
    </source>
</reference>
<dbReference type="InterPro" id="IPR020846">
    <property type="entry name" value="MFS_dom"/>
</dbReference>
<name>A0A840RES5_9NEIS</name>
<dbReference type="EMBL" id="JACHHN010000004">
    <property type="protein sequence ID" value="MBB5191507.1"/>
    <property type="molecule type" value="Genomic_DNA"/>
</dbReference>
<evidence type="ECO:0000256" key="1">
    <source>
        <dbReference type="ARBA" id="ARBA00004651"/>
    </source>
</evidence>
<feature type="domain" description="Major facilitator superfamily (MFS) profile" evidence="7">
    <location>
        <begin position="1"/>
        <end position="401"/>
    </location>
</feature>
<dbReference type="GO" id="GO:0005886">
    <property type="term" value="C:plasma membrane"/>
    <property type="evidence" value="ECO:0007669"/>
    <property type="project" value="UniProtKB-SubCell"/>
</dbReference>
<dbReference type="InterPro" id="IPR011701">
    <property type="entry name" value="MFS"/>
</dbReference>
<evidence type="ECO:0000256" key="3">
    <source>
        <dbReference type="ARBA" id="ARBA00022692"/>
    </source>
</evidence>
<feature type="transmembrane region" description="Helical" evidence="6">
    <location>
        <begin position="12"/>
        <end position="30"/>
    </location>
</feature>
<gene>
    <name evidence="8" type="ORF">HNQ50_002237</name>
</gene>
<feature type="transmembrane region" description="Helical" evidence="6">
    <location>
        <begin position="286"/>
        <end position="303"/>
    </location>
</feature>
<dbReference type="Gene3D" id="1.20.1250.20">
    <property type="entry name" value="MFS general substrate transporter like domains"/>
    <property type="match status" value="1"/>
</dbReference>
<dbReference type="GO" id="GO:0022857">
    <property type="term" value="F:transmembrane transporter activity"/>
    <property type="evidence" value="ECO:0007669"/>
    <property type="project" value="InterPro"/>
</dbReference>
<proteinExistence type="predicted"/>
<dbReference type="PANTHER" id="PTHR23513:SF6">
    <property type="entry name" value="MAJOR FACILITATOR SUPERFAMILY ASSOCIATED DOMAIN-CONTAINING PROTEIN"/>
    <property type="match status" value="1"/>
</dbReference>
<protein>
    <submittedName>
        <fullName evidence="8">MFS family permease</fullName>
    </submittedName>
</protein>
<comment type="caution">
    <text evidence="8">The sequence shown here is derived from an EMBL/GenBank/DDBJ whole genome shotgun (WGS) entry which is preliminary data.</text>
</comment>
<keyword evidence="3 6" id="KW-0812">Transmembrane</keyword>
<feature type="transmembrane region" description="Helical" evidence="6">
    <location>
        <begin position="309"/>
        <end position="334"/>
    </location>
</feature>
<dbReference type="PANTHER" id="PTHR23513">
    <property type="entry name" value="INTEGRAL MEMBRANE EFFLUX PROTEIN-RELATED"/>
    <property type="match status" value="1"/>
</dbReference>
<feature type="transmembrane region" description="Helical" evidence="6">
    <location>
        <begin position="144"/>
        <end position="165"/>
    </location>
</feature>
<evidence type="ECO:0000259" key="7">
    <source>
        <dbReference type="PROSITE" id="PS50850"/>
    </source>
</evidence>
<keyword evidence="9" id="KW-1185">Reference proteome</keyword>
<organism evidence="8 9">
    <name type="scientific">Silvimonas terrae</name>
    <dbReference type="NCBI Taxonomy" id="300266"/>
    <lineage>
        <taxon>Bacteria</taxon>
        <taxon>Pseudomonadati</taxon>
        <taxon>Pseudomonadota</taxon>
        <taxon>Betaproteobacteria</taxon>
        <taxon>Neisseriales</taxon>
        <taxon>Chitinibacteraceae</taxon>
        <taxon>Silvimonas</taxon>
    </lineage>
</organism>
<accession>A0A840RES5</accession>
<feature type="transmembrane region" description="Helical" evidence="6">
    <location>
        <begin position="226"/>
        <end position="248"/>
    </location>
</feature>
<dbReference type="Proteomes" id="UP000543030">
    <property type="component" value="Unassembled WGS sequence"/>
</dbReference>
<evidence type="ECO:0000256" key="6">
    <source>
        <dbReference type="SAM" id="Phobius"/>
    </source>
</evidence>
<evidence type="ECO:0000256" key="5">
    <source>
        <dbReference type="ARBA" id="ARBA00023136"/>
    </source>
</evidence>
<dbReference type="InterPro" id="IPR036259">
    <property type="entry name" value="MFS_trans_sf"/>
</dbReference>
<sequence length="404" mass="43731">MTQVSSLFRNRNFLLLWFSSIFGNLALAVATLSETWYVVKTLGVKEQLGFVMIAGSVPRIVLMAFGGVLADRMKRTRIIRFSLTTRVFLMLALVGLLYFNALNIVTLTGFAFLYGALDAFFWPARDALLPSVVPDLDLPRANSVMLTTNQIGLVFGPVLGGALLALLSYEWVFVFTAIMLAAGTLCVAQVKEPPMDWHAARKHVLAELKEGVQYALSSPVLRSLMIIYAIANLLFMGPLALGVPIVAADNLHGNAAVLSYLQSAFAAGMVTGGFLLTIFPPRKKRLLMIALVIVAEGVLLGSLSHVTWLALAVCVQFLTGLGVVSNNVPMMSLIQQYADRSKIGRVMSLNTMASMGLSPLSYAMVTGLLSLHIGIGVIMPVFCLTMSAAMLLLIWGMPAIRQID</sequence>
<feature type="transmembrane region" description="Helical" evidence="6">
    <location>
        <begin position="346"/>
        <end position="365"/>
    </location>
</feature>
<dbReference type="PROSITE" id="PS50850">
    <property type="entry name" value="MFS"/>
    <property type="match status" value="1"/>
</dbReference>
<keyword evidence="5 6" id="KW-0472">Membrane</keyword>
<dbReference type="SUPFAM" id="SSF103473">
    <property type="entry name" value="MFS general substrate transporter"/>
    <property type="match status" value="1"/>
</dbReference>
<feature type="transmembrane region" description="Helical" evidence="6">
    <location>
        <begin position="371"/>
        <end position="395"/>
    </location>
</feature>
<dbReference type="CDD" id="cd06173">
    <property type="entry name" value="MFS_MefA_like"/>
    <property type="match status" value="1"/>
</dbReference>
<evidence type="ECO:0000256" key="4">
    <source>
        <dbReference type="ARBA" id="ARBA00022989"/>
    </source>
</evidence>
<keyword evidence="4 6" id="KW-1133">Transmembrane helix</keyword>
<feature type="transmembrane region" description="Helical" evidence="6">
    <location>
        <begin position="260"/>
        <end position="279"/>
    </location>
</feature>
<evidence type="ECO:0000256" key="2">
    <source>
        <dbReference type="ARBA" id="ARBA00022475"/>
    </source>
</evidence>
<dbReference type="AlphaFoldDB" id="A0A840RES5"/>
<keyword evidence="2" id="KW-1003">Cell membrane</keyword>
<feature type="transmembrane region" description="Helical" evidence="6">
    <location>
        <begin position="50"/>
        <end position="69"/>
    </location>
</feature>
<evidence type="ECO:0000313" key="8">
    <source>
        <dbReference type="EMBL" id="MBB5191507.1"/>
    </source>
</evidence>
<dbReference type="Pfam" id="PF07690">
    <property type="entry name" value="MFS_1"/>
    <property type="match status" value="1"/>
</dbReference>
<comment type="subcellular location">
    <subcellularLocation>
        <location evidence="1">Cell membrane</location>
        <topology evidence="1">Multi-pass membrane protein</topology>
    </subcellularLocation>
</comment>